<keyword evidence="3" id="KW-1185">Reference proteome</keyword>
<evidence type="ECO:0000256" key="1">
    <source>
        <dbReference type="SAM" id="MobiDB-lite"/>
    </source>
</evidence>
<sequence length="315" mass="36590">MSLNETIITELAKNFDAESLIKICSILSKGQGHGETNTLEKHSKELIEDQINKIKELSEINENNYEVMAKWAGFVENFEGEFPGLIKVMKDKDFKQKTTYECEVIGFSYHQPENQAFIIKVIEKSLTKAFLPKAKNTGLSREEISAGTIFQLIESFDNPQSGQKISKRFLAMVNSCNLAYEPTDNNDTMIRTFINYEVKDNHKEHEFINQLPDRLQHAFYYKSSISNCFSAVLIKAYVNHFRKWKADESIKLPTISLIRMEVQKDPEYHQLSTEQKKRKWEEQTEVRSRRMRHSNNGGFKDSYTPRNGDKNPPNK</sequence>
<feature type="compositionally biased region" description="Basic and acidic residues" evidence="1">
    <location>
        <begin position="279"/>
        <end position="288"/>
    </location>
</feature>
<feature type="region of interest" description="Disordered" evidence="1">
    <location>
        <begin position="268"/>
        <end position="315"/>
    </location>
</feature>
<dbReference type="AlphaFoldDB" id="A0A8J5QHP4"/>
<gene>
    <name evidence="2" type="ORF">J8A68_004239</name>
</gene>
<dbReference type="GeneID" id="73471039"/>
<protein>
    <submittedName>
        <fullName evidence="2">Uncharacterized protein</fullName>
    </submittedName>
</protein>
<comment type="caution">
    <text evidence="2">The sequence shown here is derived from an EMBL/GenBank/DDBJ whole genome shotgun (WGS) entry which is preliminary data.</text>
</comment>
<organism evidence="2 3">
    <name type="scientific">[Candida] subhashii</name>
    <dbReference type="NCBI Taxonomy" id="561895"/>
    <lineage>
        <taxon>Eukaryota</taxon>
        <taxon>Fungi</taxon>
        <taxon>Dikarya</taxon>
        <taxon>Ascomycota</taxon>
        <taxon>Saccharomycotina</taxon>
        <taxon>Pichiomycetes</taxon>
        <taxon>Debaryomycetaceae</taxon>
        <taxon>Spathaspora</taxon>
    </lineage>
</organism>
<evidence type="ECO:0000313" key="3">
    <source>
        <dbReference type="Proteomes" id="UP000694255"/>
    </source>
</evidence>
<evidence type="ECO:0000313" key="2">
    <source>
        <dbReference type="EMBL" id="KAG7662229.1"/>
    </source>
</evidence>
<accession>A0A8J5QHP4</accession>
<dbReference type="EMBL" id="JAGSYN010000182">
    <property type="protein sequence ID" value="KAG7662229.1"/>
    <property type="molecule type" value="Genomic_DNA"/>
</dbReference>
<reference evidence="2 3" key="1">
    <citation type="journal article" date="2021" name="DNA Res.">
        <title>Genome analysis of Candida subhashii reveals its hybrid nature and dual mitochondrial genome conformations.</title>
        <authorList>
            <person name="Mixao V."/>
            <person name="Hegedusova E."/>
            <person name="Saus E."/>
            <person name="Pryszcz L.P."/>
            <person name="Cillingova A."/>
            <person name="Nosek J."/>
            <person name="Gabaldon T."/>
        </authorList>
    </citation>
    <scope>NUCLEOTIDE SEQUENCE [LARGE SCALE GENOMIC DNA]</scope>
    <source>
        <strain evidence="2 3">CBS 10753</strain>
    </source>
</reference>
<dbReference type="RefSeq" id="XP_049262462.1">
    <property type="nucleotide sequence ID" value="XM_049408177.1"/>
</dbReference>
<name>A0A8J5QHP4_9ASCO</name>
<dbReference type="Proteomes" id="UP000694255">
    <property type="component" value="Unassembled WGS sequence"/>
</dbReference>
<proteinExistence type="predicted"/>